<feature type="transmembrane region" description="Helical" evidence="1">
    <location>
        <begin position="29"/>
        <end position="48"/>
    </location>
</feature>
<dbReference type="RefSeq" id="WP_184736313.1">
    <property type="nucleotide sequence ID" value="NZ_BMRW01000003.1"/>
</dbReference>
<proteinExistence type="predicted"/>
<accession>A0A7W7PGT0</accession>
<protein>
    <recommendedName>
        <fullName evidence="4">ABC-type transport system involved in multi-copper enzyme maturation, permease component</fullName>
    </recommendedName>
</protein>
<organism evidence="2 3">
    <name type="scientific">Streptomyces netropsis</name>
    <name type="common">Streptoverticillium netropsis</name>
    <dbReference type="NCBI Taxonomy" id="55404"/>
    <lineage>
        <taxon>Bacteria</taxon>
        <taxon>Bacillati</taxon>
        <taxon>Actinomycetota</taxon>
        <taxon>Actinomycetes</taxon>
        <taxon>Kitasatosporales</taxon>
        <taxon>Streptomycetaceae</taxon>
        <taxon>Streptomyces</taxon>
    </lineage>
</organism>
<keyword evidence="1" id="KW-0472">Membrane</keyword>
<evidence type="ECO:0000313" key="2">
    <source>
        <dbReference type="EMBL" id="MBB4888588.1"/>
    </source>
</evidence>
<comment type="caution">
    <text evidence="2">The sequence shown here is derived from an EMBL/GenBank/DDBJ whole genome shotgun (WGS) entry which is preliminary data.</text>
</comment>
<reference evidence="2 3" key="1">
    <citation type="submission" date="2020-08" db="EMBL/GenBank/DDBJ databases">
        <title>Genomic Encyclopedia of Type Strains, Phase III (KMG-III): the genomes of soil and plant-associated and newly described type strains.</title>
        <authorList>
            <person name="Whitman W."/>
        </authorList>
    </citation>
    <scope>NUCLEOTIDE SEQUENCE [LARGE SCALE GENOMIC DNA]</scope>
    <source>
        <strain evidence="2 3">CECT 3265</strain>
    </source>
</reference>
<feature type="transmembrane region" description="Helical" evidence="1">
    <location>
        <begin position="208"/>
        <end position="225"/>
    </location>
</feature>
<evidence type="ECO:0000256" key="1">
    <source>
        <dbReference type="SAM" id="Phobius"/>
    </source>
</evidence>
<sequence length="342" mass="37283">MSAATAAGALSPRFRPRGMTWLVWRQHRATLWSALGLLVALVGALVWVKFAGHAYLDDHGLRAGCEGDVTCGEADWQALSTFRARYGDLLYQIGWLTQYLPWVVGLFVAGPMVARELESGTYKLAWSQSASPLRWLAAKLATVTVAALAGFSLLSAVHTWTWQSFPADVLTAQHWQYTFDMIGPAPVAHALLAIALGTLVGLLVKRTIVAMGVTLVLSALVIWALDVFRPYVISPVMTLYPGRPSPPDSAWVVERGGIGADVGRIKSLWCDMDISDAQCLAKHGLTDWYAELHPRSHLWPMQWAETGILVGVALVLAAAAVWLLRHRSQAPSATSYFRKAAA</sequence>
<keyword evidence="1" id="KW-0812">Transmembrane</keyword>
<evidence type="ECO:0000313" key="3">
    <source>
        <dbReference type="Proteomes" id="UP000556436"/>
    </source>
</evidence>
<dbReference type="Proteomes" id="UP000556436">
    <property type="component" value="Unassembled WGS sequence"/>
</dbReference>
<keyword evidence="1" id="KW-1133">Transmembrane helix</keyword>
<evidence type="ECO:0008006" key="4">
    <source>
        <dbReference type="Google" id="ProtNLM"/>
    </source>
</evidence>
<name>A0A7W7PGT0_STRNE</name>
<feature type="transmembrane region" description="Helical" evidence="1">
    <location>
        <begin position="89"/>
        <end position="114"/>
    </location>
</feature>
<keyword evidence="3" id="KW-1185">Reference proteome</keyword>
<feature type="transmembrane region" description="Helical" evidence="1">
    <location>
        <begin position="303"/>
        <end position="324"/>
    </location>
</feature>
<feature type="transmembrane region" description="Helical" evidence="1">
    <location>
        <begin position="181"/>
        <end position="203"/>
    </location>
</feature>
<gene>
    <name evidence="2" type="ORF">FHS38_004659</name>
</gene>
<dbReference type="EMBL" id="JACHJG010000010">
    <property type="protein sequence ID" value="MBB4888588.1"/>
    <property type="molecule type" value="Genomic_DNA"/>
</dbReference>
<dbReference type="AlphaFoldDB" id="A0A7W7PGT0"/>
<feature type="transmembrane region" description="Helical" evidence="1">
    <location>
        <begin position="135"/>
        <end position="161"/>
    </location>
</feature>